<keyword evidence="7 15" id="KW-0479">Metal-binding</keyword>
<gene>
    <name evidence="17" type="primary">LOC116335564</name>
</gene>
<protein>
    <recommendedName>
        <fullName evidence="4">alkaline phosphatase</fullName>
        <ecNumber evidence="4">3.1.3.1</ecNumber>
    </recommendedName>
</protein>
<evidence type="ECO:0000313" key="18">
    <source>
        <dbReference type="Proteomes" id="UP000472276"/>
    </source>
</evidence>
<evidence type="ECO:0000256" key="12">
    <source>
        <dbReference type="ARBA" id="ARBA00023180"/>
    </source>
</evidence>
<evidence type="ECO:0000256" key="10">
    <source>
        <dbReference type="ARBA" id="ARBA00022842"/>
    </source>
</evidence>
<dbReference type="SUPFAM" id="SSF53649">
    <property type="entry name" value="Alkaline phosphatase-like"/>
    <property type="match status" value="1"/>
</dbReference>
<keyword evidence="13" id="KW-0449">Lipoprotein</keyword>
<feature type="binding site" evidence="15">
    <location>
        <position position="54"/>
    </location>
    <ligand>
        <name>Mg(2+)</name>
        <dbReference type="ChEBI" id="CHEBI:18420"/>
    </ligand>
</feature>
<accession>A0A668VNE0</accession>
<organism evidence="17 18">
    <name type="scientific">Oreochromis aureus</name>
    <name type="common">Israeli tilapia</name>
    <name type="synonym">Chromis aureus</name>
    <dbReference type="NCBI Taxonomy" id="47969"/>
    <lineage>
        <taxon>Eukaryota</taxon>
        <taxon>Metazoa</taxon>
        <taxon>Chordata</taxon>
        <taxon>Craniata</taxon>
        <taxon>Vertebrata</taxon>
        <taxon>Euteleostomi</taxon>
        <taxon>Actinopterygii</taxon>
        <taxon>Neopterygii</taxon>
        <taxon>Teleostei</taxon>
        <taxon>Neoteleostei</taxon>
        <taxon>Acanthomorphata</taxon>
        <taxon>Ovalentaria</taxon>
        <taxon>Cichlomorphae</taxon>
        <taxon>Cichliformes</taxon>
        <taxon>Cichlidae</taxon>
        <taxon>African cichlids</taxon>
        <taxon>Pseudocrenilabrinae</taxon>
        <taxon>Oreochromini</taxon>
        <taxon>Oreochromis</taxon>
    </lineage>
</organism>
<keyword evidence="10 15" id="KW-0460">Magnesium</keyword>
<feature type="binding site" evidence="15">
    <location>
        <position position="366"/>
    </location>
    <ligand>
        <name>Zn(2+)</name>
        <dbReference type="ChEBI" id="CHEBI:29105"/>
        <label>2</label>
    </ligand>
</feature>
<evidence type="ECO:0000256" key="8">
    <source>
        <dbReference type="ARBA" id="ARBA00022801"/>
    </source>
</evidence>
<evidence type="ECO:0000256" key="7">
    <source>
        <dbReference type="ARBA" id="ARBA00022723"/>
    </source>
</evidence>
<dbReference type="AlphaFoldDB" id="A0A668VNE0"/>
<dbReference type="Gene3D" id="3.40.720.10">
    <property type="entry name" value="Alkaline Phosphatase, subunit A"/>
    <property type="match status" value="1"/>
</dbReference>
<dbReference type="SMART" id="SM00098">
    <property type="entry name" value="alkPPc"/>
    <property type="match status" value="1"/>
</dbReference>
<comment type="cofactor">
    <cofactor evidence="15">
        <name>Mg(2+)</name>
        <dbReference type="ChEBI" id="CHEBI:18420"/>
    </cofactor>
    <text evidence="15">Binds 1 Mg(2+) ion.</text>
</comment>
<evidence type="ECO:0000256" key="16">
    <source>
        <dbReference type="RuleBase" id="RU003946"/>
    </source>
</evidence>
<dbReference type="EC" id="3.1.3.1" evidence="4"/>
<dbReference type="GO" id="GO:0005886">
    <property type="term" value="C:plasma membrane"/>
    <property type="evidence" value="ECO:0007669"/>
    <property type="project" value="UniProtKB-SubCell"/>
</dbReference>
<evidence type="ECO:0000256" key="15">
    <source>
        <dbReference type="PIRSR" id="PIRSR601952-2"/>
    </source>
</evidence>
<keyword evidence="9 15" id="KW-0862">Zinc</keyword>
<keyword evidence="18" id="KW-1185">Reference proteome</keyword>
<dbReference type="Proteomes" id="UP000472276">
    <property type="component" value="Unassembled WGS sequence"/>
</dbReference>
<dbReference type="Pfam" id="PF00245">
    <property type="entry name" value="Alk_phosphatase"/>
    <property type="match status" value="2"/>
</dbReference>
<evidence type="ECO:0000256" key="1">
    <source>
        <dbReference type="ARBA" id="ARBA00004609"/>
    </source>
</evidence>
<dbReference type="PANTHER" id="PTHR11596">
    <property type="entry name" value="ALKALINE PHOSPHATASE"/>
    <property type="match status" value="1"/>
</dbReference>
<feature type="binding site" evidence="15">
    <location>
        <position position="367"/>
    </location>
    <ligand>
        <name>Zn(2+)</name>
        <dbReference type="ChEBI" id="CHEBI:29105"/>
        <label>2</label>
    </ligand>
</feature>
<dbReference type="GO" id="GO:0098552">
    <property type="term" value="C:side of membrane"/>
    <property type="evidence" value="ECO:0007669"/>
    <property type="project" value="UniProtKB-KW"/>
</dbReference>
<keyword evidence="8" id="KW-0378">Hydrolase</keyword>
<feature type="binding site" evidence="15">
    <location>
        <position position="329"/>
    </location>
    <ligand>
        <name>Zn(2+)</name>
        <dbReference type="ChEBI" id="CHEBI:29105"/>
        <label>2</label>
    </ligand>
</feature>
<comment type="cofactor">
    <cofactor evidence="15">
        <name>Zn(2+)</name>
        <dbReference type="ChEBI" id="CHEBI:29105"/>
    </cofactor>
    <text evidence="15">Binds 2 Zn(2+) ions.</text>
</comment>
<dbReference type="InterPro" id="IPR001952">
    <property type="entry name" value="Alkaline_phosphatase"/>
</dbReference>
<dbReference type="PANTHER" id="PTHR11596:SF92">
    <property type="entry name" value="ALKALINE PHOSPHATASE"/>
    <property type="match status" value="1"/>
</dbReference>
<evidence type="ECO:0000256" key="11">
    <source>
        <dbReference type="ARBA" id="ARBA00023136"/>
    </source>
</evidence>
<dbReference type="InterPro" id="IPR017850">
    <property type="entry name" value="Alkaline_phosphatase_core_sf"/>
</dbReference>
<dbReference type="GO" id="GO:0046872">
    <property type="term" value="F:metal ion binding"/>
    <property type="evidence" value="ECO:0007669"/>
    <property type="project" value="UniProtKB-KW"/>
</dbReference>
<proteinExistence type="inferred from homology"/>
<comment type="subcellular location">
    <subcellularLocation>
        <location evidence="1">Cell membrane</location>
        <topology evidence="1">Lipid-anchor</topology>
        <topology evidence="1">GPI-anchor</topology>
    </subcellularLocation>
</comment>
<reference evidence="17" key="1">
    <citation type="submission" date="2025-08" db="UniProtKB">
        <authorList>
            <consortium name="Ensembl"/>
        </authorList>
    </citation>
    <scope>IDENTIFICATION</scope>
</reference>
<keyword evidence="11" id="KW-0472">Membrane</keyword>
<comment type="similarity">
    <text evidence="2 16">Belongs to the alkaline phosphatase family.</text>
</comment>
<sequence length="492" mass="54105">MKPFPPVASSFVCPFEEKLDPLYWNNKGRNALHTALNKPRNSHQAKNVILFLGDGMGIPTVTAARILKGQLEGKSGEESSLAMDSFPHLALSKTYNVDQQMPDSAGTATAYQCGVKANYGTLGVNAAAPRYNCQASHGNNVTSVLHRAKEAGKSVGIVTTTRVQHASPAAAYAHVASRDWYSDADLSEEAVQNGCRDIAYQLVYNTEIDVILGGGRTYMFPTTQQDPEYPTVKGARKDEKNLVDEWLKNKQNAKYVWNKVDFDAINPATTNFLMGLFEPKDCRYELDRDPSMDPSLTEMTEKAIRILSKNPNGFFLFVEDKGRIDHGHHATMAKKALHEAVEFDRAIERAADLVSDLDTLTIVTADHSHVFAFGGDSPRGNPVLGKILNKCRPDVNESVSSKSDNNYLQQTAVPLDSETHGIEDVAIFAKGPMSHLFDGVQEQSYIAHVMAYALCIDPYVDCQLPEASHAVASHPSLLLLLMSLLLITFYPI</sequence>
<feature type="binding site" evidence="15">
    <location>
        <position position="420"/>
    </location>
    <ligand>
        <name>Zn(2+)</name>
        <dbReference type="ChEBI" id="CHEBI:29105"/>
        <label>2</label>
    </ligand>
</feature>
<dbReference type="PRINTS" id="PR00113">
    <property type="entry name" value="ALKPHPHTASE"/>
</dbReference>
<evidence type="ECO:0000256" key="14">
    <source>
        <dbReference type="PIRSR" id="PIRSR601952-1"/>
    </source>
</evidence>
<dbReference type="FunFam" id="3.40.720.10:FF:000008">
    <property type="entry name" value="Alkaline phosphatase"/>
    <property type="match status" value="1"/>
</dbReference>
<keyword evidence="12" id="KW-0325">Glycoprotein</keyword>
<feature type="active site" description="Phosphoserine intermediate" evidence="14">
    <location>
        <position position="104"/>
    </location>
</feature>
<name>A0A668VNE0_OREAU</name>
<dbReference type="GO" id="GO:0004035">
    <property type="term" value="F:alkaline phosphatase activity"/>
    <property type="evidence" value="ECO:0007669"/>
    <property type="project" value="UniProtKB-EC"/>
</dbReference>
<feature type="binding site" evidence="15">
    <location>
        <position position="167"/>
    </location>
    <ligand>
        <name>Mg(2+)</name>
        <dbReference type="ChEBI" id="CHEBI:18420"/>
    </ligand>
</feature>
<dbReference type="Ensembl" id="ENSOABT00000053815.2">
    <property type="protein sequence ID" value="ENSOABP00000052477.1"/>
    <property type="gene ID" value="ENSOABG00000023137.2"/>
</dbReference>
<evidence type="ECO:0000256" key="4">
    <source>
        <dbReference type="ARBA" id="ARBA00012647"/>
    </source>
</evidence>
<evidence type="ECO:0000256" key="9">
    <source>
        <dbReference type="ARBA" id="ARBA00022833"/>
    </source>
</evidence>
<keyword evidence="6" id="KW-0336">GPI-anchor</keyword>
<feature type="binding site" evidence="15">
    <location>
        <position position="165"/>
    </location>
    <ligand>
        <name>Mg(2+)</name>
        <dbReference type="ChEBI" id="CHEBI:18420"/>
    </ligand>
</feature>
<evidence type="ECO:0000256" key="6">
    <source>
        <dbReference type="ARBA" id="ARBA00022622"/>
    </source>
</evidence>
<dbReference type="CDD" id="cd16012">
    <property type="entry name" value="ALP"/>
    <property type="match status" value="1"/>
</dbReference>
<evidence type="ECO:0000256" key="3">
    <source>
        <dbReference type="ARBA" id="ARBA00011738"/>
    </source>
</evidence>
<feature type="binding site" evidence="15">
    <location>
        <position position="319"/>
    </location>
    <ligand>
        <name>Mg(2+)</name>
        <dbReference type="ChEBI" id="CHEBI:18420"/>
    </ligand>
</feature>
<evidence type="ECO:0000256" key="2">
    <source>
        <dbReference type="ARBA" id="ARBA00005984"/>
    </source>
</evidence>
<feature type="binding site" evidence="15">
    <location>
        <position position="325"/>
    </location>
    <ligand>
        <name>Zn(2+)</name>
        <dbReference type="ChEBI" id="CHEBI:29105"/>
        <label>2</label>
    </ligand>
</feature>
<reference evidence="17" key="2">
    <citation type="submission" date="2025-09" db="UniProtKB">
        <authorList>
            <consortium name="Ensembl"/>
        </authorList>
    </citation>
    <scope>IDENTIFICATION</scope>
</reference>
<feature type="binding site" evidence="15">
    <location>
        <position position="54"/>
    </location>
    <ligand>
        <name>Zn(2+)</name>
        <dbReference type="ChEBI" id="CHEBI:29105"/>
        <label>2</label>
    </ligand>
</feature>
<comment type="subunit">
    <text evidence="3">Homodimer.</text>
</comment>
<evidence type="ECO:0000313" key="17">
    <source>
        <dbReference type="Ensembl" id="ENSOABP00000052477.1"/>
    </source>
</evidence>
<keyword evidence="5" id="KW-1003">Cell membrane</keyword>
<evidence type="ECO:0000256" key="5">
    <source>
        <dbReference type="ARBA" id="ARBA00022475"/>
    </source>
</evidence>
<evidence type="ECO:0000256" key="13">
    <source>
        <dbReference type="ARBA" id="ARBA00023288"/>
    </source>
</evidence>